<feature type="binding site" evidence="11">
    <location>
        <begin position="220"/>
        <end position="221"/>
    </location>
    <ligand>
        <name>substrate</name>
    </ligand>
</feature>
<dbReference type="Gene3D" id="2.30.40.10">
    <property type="entry name" value="Urease, subunit C, domain 1"/>
    <property type="match status" value="1"/>
</dbReference>
<dbReference type="PANTHER" id="PTHR11113:SF14">
    <property type="entry name" value="N-ACETYLGLUCOSAMINE-6-PHOSPHATE DEACETYLASE"/>
    <property type="match status" value="1"/>
</dbReference>
<evidence type="ECO:0000256" key="10">
    <source>
        <dbReference type="PIRSR" id="PIRSR038994-1"/>
    </source>
</evidence>
<dbReference type="OrthoDB" id="9776488at2"/>
<organism evidence="14 15">
    <name type="scientific">Thermohalobacter berrensis</name>
    <dbReference type="NCBI Taxonomy" id="99594"/>
    <lineage>
        <taxon>Bacteria</taxon>
        <taxon>Bacillati</taxon>
        <taxon>Bacillota</taxon>
        <taxon>Tissierellia</taxon>
        <taxon>Tissierellales</taxon>
        <taxon>Thermohalobacteraceae</taxon>
        <taxon>Thermohalobacter</taxon>
    </lineage>
</organism>
<dbReference type="SUPFAM" id="SSF51338">
    <property type="entry name" value="Composite domain of metallo-dependent hydrolases"/>
    <property type="match status" value="1"/>
</dbReference>
<keyword evidence="5 9" id="KW-0378">Hydrolase</keyword>
<accession>A0A419T4A8</accession>
<dbReference type="EMBL" id="MCIB01000012">
    <property type="protein sequence ID" value="RKD32256.1"/>
    <property type="molecule type" value="Genomic_DNA"/>
</dbReference>
<dbReference type="SUPFAM" id="SSF51556">
    <property type="entry name" value="Metallo-dependent hydrolases"/>
    <property type="match status" value="1"/>
</dbReference>
<keyword evidence="4 12" id="KW-0479">Metal-binding</keyword>
<dbReference type="EC" id="3.5.1.25" evidence="2"/>
<keyword evidence="15" id="KW-1185">Reference proteome</keyword>
<evidence type="ECO:0000313" key="14">
    <source>
        <dbReference type="EMBL" id="RKD32256.1"/>
    </source>
</evidence>
<comment type="pathway">
    <text evidence="8">Amino-sugar metabolism; N-acetylneuraminate degradation; D-fructose 6-phosphate from N-acetylneuraminate: step 4/5.</text>
</comment>
<dbReference type="Proteomes" id="UP000284177">
    <property type="component" value="Unassembled WGS sequence"/>
</dbReference>
<dbReference type="AlphaFoldDB" id="A0A419T4A8"/>
<evidence type="ECO:0000256" key="5">
    <source>
        <dbReference type="ARBA" id="ARBA00022801"/>
    </source>
</evidence>
<comment type="cofactor">
    <cofactor evidence="12">
        <name>a divalent metal cation</name>
        <dbReference type="ChEBI" id="CHEBI:60240"/>
    </cofactor>
    <text evidence="12">Binds 1 divalent metal cation per subunit.</text>
</comment>
<feature type="binding site" evidence="12">
    <location>
        <position position="217"/>
    </location>
    <ligand>
        <name>Zn(2+)</name>
        <dbReference type="ChEBI" id="CHEBI:29105"/>
    </ligand>
</feature>
<evidence type="ECO:0000259" key="13">
    <source>
        <dbReference type="Pfam" id="PF01979"/>
    </source>
</evidence>
<evidence type="ECO:0000256" key="6">
    <source>
        <dbReference type="ARBA" id="ARBA00023277"/>
    </source>
</evidence>
<evidence type="ECO:0000256" key="7">
    <source>
        <dbReference type="ARBA" id="ARBA00047647"/>
    </source>
</evidence>
<dbReference type="InterPro" id="IPR006680">
    <property type="entry name" value="Amidohydro-rel"/>
</dbReference>
<dbReference type="Gene3D" id="3.20.20.140">
    <property type="entry name" value="Metal-dependent hydrolases"/>
    <property type="match status" value="1"/>
</dbReference>
<comment type="caution">
    <text evidence="14">The sequence shown here is derived from an EMBL/GenBank/DDBJ whole genome shotgun (WGS) entry which is preliminary data.</text>
</comment>
<protein>
    <recommendedName>
        <fullName evidence="3">N-acetylglucosamine-6-phosphate deacetylase</fullName>
        <ecNumber evidence="2">3.5.1.25</ecNumber>
    </recommendedName>
</protein>
<dbReference type="GO" id="GO:0008448">
    <property type="term" value="F:N-acetylglucosamine-6-phosphate deacetylase activity"/>
    <property type="evidence" value="ECO:0007669"/>
    <property type="project" value="UniProtKB-EC"/>
</dbReference>
<evidence type="ECO:0000313" key="15">
    <source>
        <dbReference type="Proteomes" id="UP000284177"/>
    </source>
</evidence>
<dbReference type="GO" id="GO:0046872">
    <property type="term" value="F:metal ion binding"/>
    <property type="evidence" value="ECO:0007669"/>
    <property type="project" value="UniProtKB-KW"/>
</dbReference>
<evidence type="ECO:0000256" key="2">
    <source>
        <dbReference type="ARBA" id="ARBA00011899"/>
    </source>
</evidence>
<feature type="binding site" evidence="11">
    <location>
        <begin position="307"/>
        <end position="309"/>
    </location>
    <ligand>
        <name>substrate</name>
    </ligand>
</feature>
<dbReference type="CDD" id="cd00854">
    <property type="entry name" value="NagA"/>
    <property type="match status" value="1"/>
</dbReference>
<dbReference type="InterPro" id="IPR011059">
    <property type="entry name" value="Metal-dep_hydrolase_composite"/>
</dbReference>
<dbReference type="PIRSF" id="PIRSF038994">
    <property type="entry name" value="NagA"/>
    <property type="match status" value="1"/>
</dbReference>
<feature type="active site" description="Proton donor/acceptor" evidence="10">
    <location>
        <position position="274"/>
    </location>
</feature>
<dbReference type="PANTHER" id="PTHR11113">
    <property type="entry name" value="N-ACETYLGLUCOSAMINE-6-PHOSPHATE DEACETYLASE"/>
    <property type="match status" value="1"/>
</dbReference>
<evidence type="ECO:0000256" key="3">
    <source>
        <dbReference type="ARBA" id="ARBA00018029"/>
    </source>
</evidence>
<feature type="binding site" evidence="11">
    <location>
        <position position="144"/>
    </location>
    <ligand>
        <name>substrate</name>
    </ligand>
</feature>
<feature type="binding site" evidence="11">
    <location>
        <position position="228"/>
    </location>
    <ligand>
        <name>substrate</name>
    </ligand>
</feature>
<reference evidence="14 15" key="1">
    <citation type="submission" date="2016-08" db="EMBL/GenBank/DDBJ databases">
        <title>Novel Firmicutes and Novel Genomes.</title>
        <authorList>
            <person name="Poppleton D.I."/>
            <person name="Gribaldo S."/>
        </authorList>
    </citation>
    <scope>NUCLEOTIDE SEQUENCE [LARGE SCALE GENOMIC DNA]</scope>
    <source>
        <strain evidence="14 15">CTT3</strain>
    </source>
</reference>
<dbReference type="InterPro" id="IPR003764">
    <property type="entry name" value="GlcNAc_6-P_deAcase"/>
</dbReference>
<dbReference type="NCBIfam" id="TIGR00221">
    <property type="entry name" value="nagA"/>
    <property type="match status" value="1"/>
</dbReference>
<proteinExistence type="inferred from homology"/>
<dbReference type="RefSeq" id="WP_120168643.1">
    <property type="nucleotide sequence ID" value="NZ_MCIB01000012.1"/>
</dbReference>
<comment type="similarity">
    <text evidence="1 9">Belongs to the metallo-dependent hydrolases superfamily. NagA family.</text>
</comment>
<sequence length="390" mass="43073">MEQVNGLINGKIIMEDSIEENKVLIFKDKIIDIIDKEEINKYKNINLIDVNGKYISPGFIDIHIHGAGGSDTMDRSIEAIETIGKTIAKTGTTSFLPTTMTMDKGSIYKALDTIRESMNSNMQGAKVLGAHLEGPFINKKYKGAQNPKHVLKPDYNFVKDYLDVIKVITMAPEVDKEFQFIKKIKDYENIVLSIGHSNATYEEVMESVNKGITHAAHLFNAMRGMHHREPGVVGAVLKSSIKCELIVDKVHVHPAIFQLIVDIKGINNIVLITDSMRAGGMKEGIYELGGQKVIVNDNSARLEDGTLAGSILTLNTAIKNMLENTNLTLYEVVQLATLNPAKAIGIDNKKGSIKIGKDADITVFDEDFNVHLTIAEGKIVYEKSPRPPLN</sequence>
<evidence type="ECO:0000256" key="8">
    <source>
        <dbReference type="ARBA" id="ARBA00060590"/>
    </source>
</evidence>
<evidence type="ECO:0000256" key="1">
    <source>
        <dbReference type="ARBA" id="ARBA00010716"/>
    </source>
</evidence>
<feature type="binding site" evidence="12">
    <location>
        <position position="196"/>
    </location>
    <ligand>
        <name>Zn(2+)</name>
        <dbReference type="ChEBI" id="CHEBI:29105"/>
    </ligand>
</feature>
<evidence type="ECO:0000256" key="12">
    <source>
        <dbReference type="PIRSR" id="PIRSR038994-3"/>
    </source>
</evidence>
<dbReference type="Pfam" id="PF01979">
    <property type="entry name" value="Amidohydro_1"/>
    <property type="match status" value="1"/>
</dbReference>
<evidence type="ECO:0000256" key="11">
    <source>
        <dbReference type="PIRSR" id="PIRSR038994-2"/>
    </source>
</evidence>
<dbReference type="FunFam" id="3.20.20.140:FF:000004">
    <property type="entry name" value="N-acetylglucosamine-6-phosphate deacetylase"/>
    <property type="match status" value="1"/>
</dbReference>
<name>A0A419T4A8_9FIRM</name>
<feature type="domain" description="Amidohydrolase-related" evidence="13">
    <location>
        <begin position="54"/>
        <end position="380"/>
    </location>
</feature>
<dbReference type="InterPro" id="IPR032466">
    <property type="entry name" value="Metal_Hydrolase"/>
</dbReference>
<comment type="catalytic activity">
    <reaction evidence="7">
        <text>N-acetyl-D-glucosamine 6-phosphate + H2O = D-glucosamine 6-phosphate + acetate</text>
        <dbReference type="Rhea" id="RHEA:22936"/>
        <dbReference type="ChEBI" id="CHEBI:15377"/>
        <dbReference type="ChEBI" id="CHEBI:30089"/>
        <dbReference type="ChEBI" id="CHEBI:57513"/>
        <dbReference type="ChEBI" id="CHEBI:58725"/>
        <dbReference type="EC" id="3.5.1.25"/>
    </reaction>
</comment>
<evidence type="ECO:0000256" key="4">
    <source>
        <dbReference type="ARBA" id="ARBA00022723"/>
    </source>
</evidence>
<gene>
    <name evidence="14" type="ORF">BET03_02795</name>
</gene>
<feature type="binding site" evidence="11">
    <location>
        <position position="251"/>
    </location>
    <ligand>
        <name>substrate</name>
    </ligand>
</feature>
<dbReference type="GO" id="GO:0006046">
    <property type="term" value="P:N-acetylglucosamine catabolic process"/>
    <property type="evidence" value="ECO:0007669"/>
    <property type="project" value="TreeGrafter"/>
</dbReference>
<evidence type="ECO:0000256" key="9">
    <source>
        <dbReference type="PIRNR" id="PIRNR038994"/>
    </source>
</evidence>
<feature type="binding site" evidence="12">
    <location>
        <position position="133"/>
    </location>
    <ligand>
        <name>Zn(2+)</name>
        <dbReference type="ChEBI" id="CHEBI:29105"/>
    </ligand>
</feature>
<keyword evidence="6 9" id="KW-0119">Carbohydrate metabolism</keyword>